<proteinExistence type="predicted"/>
<dbReference type="Gene3D" id="3.30.200.20">
    <property type="entry name" value="Phosphorylase Kinase, domain 1"/>
    <property type="match status" value="1"/>
</dbReference>
<feature type="non-terminal residue" evidence="2">
    <location>
        <position position="299"/>
    </location>
</feature>
<name>A0A328C0F6_9DELT</name>
<protein>
    <recommendedName>
        <fullName evidence="4">Protein kinase domain-containing protein</fullName>
    </recommendedName>
</protein>
<dbReference type="InterPro" id="IPR011009">
    <property type="entry name" value="Kinase-like_dom_sf"/>
</dbReference>
<dbReference type="Proteomes" id="UP000249169">
    <property type="component" value="Unassembled WGS sequence"/>
</dbReference>
<dbReference type="EMBL" id="QHKO01000015">
    <property type="protein sequence ID" value="RAL20068.1"/>
    <property type="molecule type" value="Genomic_DNA"/>
</dbReference>
<dbReference type="Pfam" id="PF08695">
    <property type="entry name" value="Coa1"/>
    <property type="match status" value="1"/>
</dbReference>
<comment type="caution">
    <text evidence="2">The sequence shown here is derived from an EMBL/GenBank/DDBJ whole genome shotgun (WGS) entry which is preliminary data.</text>
</comment>
<sequence>MYDVEASLHELNRLLLGRYRVLRVLKEGDQGTTYLAQNSEGRSVALRELTLPAGEPERARELFEQERRALARGGASATTEAFSLDDGWGGERFFLVEPYARGLDPGGGPAPLSPGPAARHFDTPEEVQQERQALVELLTARALVLSLERLKRAGLLEPTSSSSVSMSVTSSVSSKSSPSPSRSGWGLLPTVIGVLAMALLISNCGRFSAKVAGYEATVFEPLRQCAEARALLGEAIELPVLGCQKGSTSFASASGHANWTIPVAGSRARGTYIFHASKSHGGWTLHNGILKVDDQVINV</sequence>
<evidence type="ECO:0000256" key="1">
    <source>
        <dbReference type="SAM" id="MobiDB-lite"/>
    </source>
</evidence>
<dbReference type="AlphaFoldDB" id="A0A328C0F6"/>
<evidence type="ECO:0000313" key="2">
    <source>
        <dbReference type="EMBL" id="RAL20068.1"/>
    </source>
</evidence>
<accession>A0A328C0F6</accession>
<gene>
    <name evidence="2" type="ORF">DL240_18730</name>
</gene>
<reference evidence="2 3" key="1">
    <citation type="submission" date="2018-05" db="EMBL/GenBank/DDBJ databases">
        <title>Lujinxingia marina gen. nov. sp. nov., a new facultative anaerobic member of the class Deltaproteobacteria, and proposal of Lujinxingaceae fam. nov.</title>
        <authorList>
            <person name="Li C.-M."/>
        </authorList>
    </citation>
    <scope>NUCLEOTIDE SEQUENCE [LARGE SCALE GENOMIC DNA]</scope>
    <source>
        <strain evidence="2 3">B210</strain>
    </source>
</reference>
<dbReference type="RefSeq" id="WP_199589866.1">
    <property type="nucleotide sequence ID" value="NZ_QHKO01000015.1"/>
</dbReference>
<dbReference type="InterPro" id="IPR014807">
    <property type="entry name" value="Coa1"/>
</dbReference>
<evidence type="ECO:0008006" key="4">
    <source>
        <dbReference type="Google" id="ProtNLM"/>
    </source>
</evidence>
<keyword evidence="3" id="KW-1185">Reference proteome</keyword>
<organism evidence="2 3">
    <name type="scientific">Lujinxingia litoralis</name>
    <dbReference type="NCBI Taxonomy" id="2211119"/>
    <lineage>
        <taxon>Bacteria</taxon>
        <taxon>Deltaproteobacteria</taxon>
        <taxon>Bradymonadales</taxon>
        <taxon>Lujinxingiaceae</taxon>
        <taxon>Lujinxingia</taxon>
    </lineage>
</organism>
<evidence type="ECO:0000313" key="3">
    <source>
        <dbReference type="Proteomes" id="UP000249169"/>
    </source>
</evidence>
<feature type="region of interest" description="Disordered" evidence="1">
    <location>
        <begin position="161"/>
        <end position="183"/>
    </location>
</feature>
<dbReference type="SUPFAM" id="SSF56112">
    <property type="entry name" value="Protein kinase-like (PK-like)"/>
    <property type="match status" value="1"/>
</dbReference>